<sequence>MQLVVMAAVLAVAGAGRRCSSNCNLTDAIIEVESCIGNVEVRTTICQGQCYHEDLVYISNGYWPEQETCNGEWSYEVQHIPGCPEGITYPVARSCTCAVCNKDHMFCGRYLGDVHRCPSY</sequence>
<evidence type="ECO:0000256" key="3">
    <source>
        <dbReference type="ARBA" id="ARBA00006552"/>
    </source>
</evidence>
<keyword evidence="7" id="KW-1015">Disulfide bond</keyword>
<feature type="chain" id="PRO_5012791131" evidence="8">
    <location>
        <begin position="16"/>
        <end position="120"/>
    </location>
</feature>
<comment type="subcellular location">
    <subcellularLocation>
        <location evidence="2">Secreted</location>
    </subcellularLocation>
</comment>
<dbReference type="CDD" id="cd00069">
    <property type="entry name" value="GHB_like"/>
    <property type="match status" value="1"/>
</dbReference>
<dbReference type="SUPFAM" id="SSF57501">
    <property type="entry name" value="Cystine-knot cytokines"/>
    <property type="match status" value="1"/>
</dbReference>
<keyword evidence="8" id="KW-0732">Signal</keyword>
<evidence type="ECO:0000256" key="7">
    <source>
        <dbReference type="ARBA" id="ARBA00023157"/>
    </source>
</evidence>
<organism evidence="10">
    <name type="scientific">Trachurus japonicus</name>
    <name type="common">Japanese jack mackerel</name>
    <dbReference type="NCBI Taxonomy" id="83875"/>
    <lineage>
        <taxon>Eukaryota</taxon>
        <taxon>Metazoa</taxon>
        <taxon>Chordata</taxon>
        <taxon>Craniata</taxon>
        <taxon>Vertebrata</taxon>
        <taxon>Euteleostomi</taxon>
        <taxon>Actinopterygii</taxon>
        <taxon>Neopterygii</taxon>
        <taxon>Teleostei</taxon>
        <taxon>Neoteleostei</taxon>
        <taxon>Acanthomorphata</taxon>
        <taxon>Carangaria</taxon>
        <taxon>Carangiformes</taxon>
        <taxon>Carangidae</taxon>
        <taxon>Trachurus</taxon>
    </lineage>
</organism>
<dbReference type="GO" id="GO:0005737">
    <property type="term" value="C:cytoplasm"/>
    <property type="evidence" value="ECO:0007669"/>
    <property type="project" value="TreeGrafter"/>
</dbReference>
<evidence type="ECO:0000256" key="6">
    <source>
        <dbReference type="ARBA" id="ARBA00022702"/>
    </source>
</evidence>
<dbReference type="AlphaFoldDB" id="S4VFF6"/>
<dbReference type="PANTHER" id="PTHR11515:SF11">
    <property type="entry name" value="LUTROPIN SUBUNIT BETA"/>
    <property type="match status" value="1"/>
</dbReference>
<protein>
    <submittedName>
        <fullName evidence="10">Follicle stimulating hormone beta subunit</fullName>
    </submittedName>
</protein>
<dbReference type="GO" id="GO:0030728">
    <property type="term" value="P:ovulation"/>
    <property type="evidence" value="ECO:0007669"/>
    <property type="project" value="TreeGrafter"/>
</dbReference>
<dbReference type="InterPro" id="IPR029034">
    <property type="entry name" value="Cystine-knot_cytokine"/>
</dbReference>
<dbReference type="GO" id="GO:0007186">
    <property type="term" value="P:G protein-coupled receptor signaling pathway"/>
    <property type="evidence" value="ECO:0007669"/>
    <property type="project" value="TreeGrafter"/>
</dbReference>
<reference evidence="10" key="1">
    <citation type="journal article" date="2014" name="Aquaculture">
        <title>Characterization of gonadotropin-releasing hormone and gonadotropin in jack mackerel (Trachurus japonicus): Comparative gene expression analysis with respect to reproductive dysfunction in captive and wild fish.</title>
        <authorList>
            <person name="Imanaga Y."/>
            <person name="Nyuji M."/>
            <person name="Amano M."/>
            <person name="Takahashi A."/>
            <person name="Kitano H."/>
            <person name="Yamaguchi A."/>
            <person name="Matsuyama M."/>
        </authorList>
    </citation>
    <scope>NUCLEOTIDE SEQUENCE</scope>
</reference>
<evidence type="ECO:0000256" key="5">
    <source>
        <dbReference type="ARBA" id="ARBA00022525"/>
    </source>
</evidence>
<comment type="subunit">
    <text evidence="4">Heterodimer of an alpha and a beta chain.</text>
</comment>
<dbReference type="SMART" id="SM00068">
    <property type="entry name" value="GHB"/>
    <property type="match status" value="1"/>
</dbReference>
<dbReference type="InterPro" id="IPR001545">
    <property type="entry name" value="Gonadotropin_bsu"/>
</dbReference>
<evidence type="ECO:0000256" key="4">
    <source>
        <dbReference type="ARBA" id="ARBA00011870"/>
    </source>
</evidence>
<dbReference type="InterPro" id="IPR006208">
    <property type="entry name" value="Glyco_hormone_CN"/>
</dbReference>
<proteinExistence type="evidence at transcript level"/>
<evidence type="ECO:0000259" key="9">
    <source>
        <dbReference type="Pfam" id="PF00007"/>
    </source>
</evidence>
<comment type="similarity">
    <text evidence="3">Belongs to the glycoprotein hormones subunit beta family.</text>
</comment>
<keyword evidence="6" id="KW-0372">Hormone</keyword>
<comment type="function">
    <text evidence="1">Involved in gametogenesis and steroidogenesis.</text>
</comment>
<feature type="signal peptide" evidence="8">
    <location>
        <begin position="1"/>
        <end position="15"/>
    </location>
</feature>
<dbReference type="EMBL" id="KC787604">
    <property type="protein sequence ID" value="AGO59024.1"/>
    <property type="molecule type" value="mRNA"/>
</dbReference>
<dbReference type="GO" id="GO:0005179">
    <property type="term" value="F:hormone activity"/>
    <property type="evidence" value="ECO:0007669"/>
    <property type="project" value="UniProtKB-KW"/>
</dbReference>
<evidence type="ECO:0000313" key="10">
    <source>
        <dbReference type="EMBL" id="AGO59024.1"/>
    </source>
</evidence>
<dbReference type="GO" id="GO:0005615">
    <property type="term" value="C:extracellular space"/>
    <property type="evidence" value="ECO:0007669"/>
    <property type="project" value="TreeGrafter"/>
</dbReference>
<accession>S4VFF6</accession>
<evidence type="ECO:0000256" key="2">
    <source>
        <dbReference type="ARBA" id="ARBA00004613"/>
    </source>
</evidence>
<dbReference type="PANTHER" id="PTHR11515">
    <property type="entry name" value="GLYCOPROTEIN HORMONE BETA CHAIN"/>
    <property type="match status" value="1"/>
</dbReference>
<evidence type="ECO:0000256" key="1">
    <source>
        <dbReference type="ARBA" id="ARBA00003920"/>
    </source>
</evidence>
<name>S4VFF6_TRAJP</name>
<dbReference type="Pfam" id="PF00007">
    <property type="entry name" value="Cys_knot"/>
    <property type="match status" value="1"/>
</dbReference>
<keyword evidence="5" id="KW-0964">Secreted</keyword>
<feature type="domain" description="Glycoprotein hormone subunit beta" evidence="9">
    <location>
        <begin position="21"/>
        <end position="111"/>
    </location>
</feature>
<evidence type="ECO:0000256" key="8">
    <source>
        <dbReference type="SAM" id="SignalP"/>
    </source>
</evidence>
<dbReference type="Gene3D" id="2.10.90.10">
    <property type="entry name" value="Cystine-knot cytokines"/>
    <property type="match status" value="1"/>
</dbReference>